<evidence type="ECO:0000313" key="2">
    <source>
        <dbReference type="Proteomes" id="UP001149954"/>
    </source>
</evidence>
<dbReference type="Proteomes" id="UP001149954">
    <property type="component" value="Unassembled WGS sequence"/>
</dbReference>
<name>A0A9X0C144_9EURO</name>
<reference evidence="1" key="2">
    <citation type="journal article" date="2023" name="IMA Fungus">
        <title>Comparative genomic study of the Penicillium genus elucidates a diverse pangenome and 15 lateral gene transfer events.</title>
        <authorList>
            <person name="Petersen C."/>
            <person name="Sorensen T."/>
            <person name="Nielsen M.R."/>
            <person name="Sondergaard T.E."/>
            <person name="Sorensen J.L."/>
            <person name="Fitzpatrick D.A."/>
            <person name="Frisvad J.C."/>
            <person name="Nielsen K.L."/>
        </authorList>
    </citation>
    <scope>NUCLEOTIDE SEQUENCE</scope>
    <source>
        <strain evidence="1">IBT 29495</strain>
    </source>
</reference>
<proteinExistence type="predicted"/>
<organism evidence="1 2">
    <name type="scientific">Penicillium fimorum</name>
    <dbReference type="NCBI Taxonomy" id="1882269"/>
    <lineage>
        <taxon>Eukaryota</taxon>
        <taxon>Fungi</taxon>
        <taxon>Dikarya</taxon>
        <taxon>Ascomycota</taxon>
        <taxon>Pezizomycotina</taxon>
        <taxon>Eurotiomycetes</taxon>
        <taxon>Eurotiomycetidae</taxon>
        <taxon>Eurotiales</taxon>
        <taxon>Aspergillaceae</taxon>
        <taxon>Penicillium</taxon>
    </lineage>
</organism>
<protein>
    <submittedName>
        <fullName evidence="1">Uncharacterized protein</fullName>
    </submittedName>
</protein>
<accession>A0A9X0C144</accession>
<gene>
    <name evidence="1" type="ORF">N7463_009822</name>
</gene>
<evidence type="ECO:0000313" key="1">
    <source>
        <dbReference type="EMBL" id="KAJ5493735.1"/>
    </source>
</evidence>
<keyword evidence="2" id="KW-1185">Reference proteome</keyword>
<reference evidence="1" key="1">
    <citation type="submission" date="2022-12" db="EMBL/GenBank/DDBJ databases">
        <authorList>
            <person name="Petersen C."/>
        </authorList>
    </citation>
    <scope>NUCLEOTIDE SEQUENCE</scope>
    <source>
        <strain evidence="1">IBT 29495</strain>
    </source>
</reference>
<dbReference type="EMBL" id="JAPWDS010000006">
    <property type="protein sequence ID" value="KAJ5493735.1"/>
    <property type="molecule type" value="Genomic_DNA"/>
</dbReference>
<dbReference type="OrthoDB" id="76567at2759"/>
<sequence>MSISGLTLLEGMSILRWQSNGYGISSMAHPLNPNILRFPTRVKLSRGPLIIPFHLFFPRNPQTPREADVIIDNEWLQKIAEWRWDMQF</sequence>
<comment type="caution">
    <text evidence="1">The sequence shown here is derived from an EMBL/GenBank/DDBJ whole genome shotgun (WGS) entry which is preliminary data.</text>
</comment>
<dbReference type="AlphaFoldDB" id="A0A9X0C144"/>